<dbReference type="Gene3D" id="2.60.40.790">
    <property type="match status" value="1"/>
</dbReference>
<evidence type="ECO:0000256" key="1">
    <source>
        <dbReference type="PROSITE-ProRule" id="PRU00285"/>
    </source>
</evidence>
<dbReference type="EMBL" id="NEVP01000006">
    <property type="protein sequence ID" value="OZI52158.1"/>
    <property type="molecule type" value="Genomic_DNA"/>
</dbReference>
<dbReference type="AlphaFoldDB" id="A0A261TR64"/>
<dbReference type="OrthoDB" id="5295562at2"/>
<comment type="similarity">
    <text evidence="1 2">Belongs to the small heat shock protein (HSP20) family.</text>
</comment>
<reference evidence="4 5" key="1">
    <citation type="submission" date="2017-05" db="EMBL/GenBank/DDBJ databases">
        <title>Complete and WGS of Bordetella genogroups.</title>
        <authorList>
            <person name="Spilker T."/>
            <person name="LiPuma J."/>
        </authorList>
    </citation>
    <scope>NUCLEOTIDE SEQUENCE [LARGE SCALE GENOMIC DNA]</scope>
    <source>
        <strain evidence="4 5">AU10456</strain>
    </source>
</reference>
<protein>
    <submittedName>
        <fullName evidence="4">Heat-shock protein Hsp20</fullName>
    </submittedName>
</protein>
<dbReference type="InterPro" id="IPR008978">
    <property type="entry name" value="HSP20-like_chaperone"/>
</dbReference>
<dbReference type="Pfam" id="PF00011">
    <property type="entry name" value="HSP20"/>
    <property type="match status" value="1"/>
</dbReference>
<dbReference type="SUPFAM" id="SSF49764">
    <property type="entry name" value="HSP20-like chaperones"/>
    <property type="match status" value="1"/>
</dbReference>
<evidence type="ECO:0000313" key="4">
    <source>
        <dbReference type="EMBL" id="OZI52158.1"/>
    </source>
</evidence>
<comment type="caution">
    <text evidence="4">The sequence shown here is derived from an EMBL/GenBank/DDBJ whole genome shotgun (WGS) entry which is preliminary data.</text>
</comment>
<dbReference type="Proteomes" id="UP000216913">
    <property type="component" value="Unassembled WGS sequence"/>
</dbReference>
<evidence type="ECO:0000256" key="2">
    <source>
        <dbReference type="RuleBase" id="RU003616"/>
    </source>
</evidence>
<accession>A0A261TR64</accession>
<dbReference type="PROSITE" id="PS01031">
    <property type="entry name" value="SHSP"/>
    <property type="match status" value="1"/>
</dbReference>
<gene>
    <name evidence="4" type="ORF">CAL25_11775</name>
</gene>
<name>A0A261TR64_9BORD</name>
<evidence type="ECO:0000259" key="3">
    <source>
        <dbReference type="PROSITE" id="PS01031"/>
    </source>
</evidence>
<sequence length="134" mass="15300">MRSRDFSTWVWGDALALLQHAERMQRQLLRCTDDAHCWEPAVDIIETDTDITVILAVPGVSTDNIVVRFDPDGITISGLRPFPAAYRSRIHRLEIPYGRFARRIRLSLHALEPVTPQLRDGCLILTLNKLREAP</sequence>
<feature type="domain" description="SHSP" evidence="3">
    <location>
        <begin position="33"/>
        <end position="134"/>
    </location>
</feature>
<dbReference type="InterPro" id="IPR002068">
    <property type="entry name" value="A-crystallin/Hsp20_dom"/>
</dbReference>
<keyword evidence="5" id="KW-1185">Reference proteome</keyword>
<dbReference type="CDD" id="cd06464">
    <property type="entry name" value="ACD_sHsps-like"/>
    <property type="match status" value="1"/>
</dbReference>
<evidence type="ECO:0000313" key="5">
    <source>
        <dbReference type="Proteomes" id="UP000216913"/>
    </source>
</evidence>
<organism evidence="4 5">
    <name type="scientific">Bordetella genomosp. 5</name>
    <dbReference type="NCBI Taxonomy" id="1395608"/>
    <lineage>
        <taxon>Bacteria</taxon>
        <taxon>Pseudomonadati</taxon>
        <taxon>Pseudomonadota</taxon>
        <taxon>Betaproteobacteria</taxon>
        <taxon>Burkholderiales</taxon>
        <taxon>Alcaligenaceae</taxon>
        <taxon>Bordetella</taxon>
    </lineage>
</organism>
<dbReference type="RefSeq" id="WP_094800117.1">
    <property type="nucleotide sequence ID" value="NZ_NEVP01000006.1"/>
</dbReference>
<proteinExistence type="inferred from homology"/>